<accession>A0AAW9A7X2</accession>
<dbReference type="EMBL" id="JAUBDJ010000002">
    <property type="protein sequence ID" value="MDW0116314.1"/>
    <property type="molecule type" value="Genomic_DNA"/>
</dbReference>
<dbReference type="PIRSF" id="PIRSF016557">
    <property type="entry name" value="Caps_synth_CpsB"/>
    <property type="match status" value="1"/>
</dbReference>
<dbReference type="RefSeq" id="WP_283734705.1">
    <property type="nucleotide sequence ID" value="NZ_CP125968.1"/>
</dbReference>
<dbReference type="GO" id="GO:0030145">
    <property type="term" value="F:manganese ion binding"/>
    <property type="evidence" value="ECO:0007669"/>
    <property type="project" value="UniProtKB-UniRule"/>
</dbReference>
<dbReference type="Gene3D" id="3.20.20.140">
    <property type="entry name" value="Metal-dependent hydrolases"/>
    <property type="match status" value="1"/>
</dbReference>
<keyword evidence="2 5" id="KW-0378">Hydrolase</keyword>
<proteinExistence type="inferred from homology"/>
<evidence type="ECO:0000313" key="7">
    <source>
        <dbReference type="Proteomes" id="UP001271648"/>
    </source>
</evidence>
<dbReference type="EC" id="3.1.3.48" evidence="5"/>
<protein>
    <recommendedName>
        <fullName evidence="5">Tyrosine-protein phosphatase</fullName>
        <ecNumber evidence="5">3.1.3.48</ecNumber>
    </recommendedName>
</protein>
<sequence length="254" mass="28705">MHTHILHGVDDGPDNLEGSMKIIHSAVNEGITEMIATPHTYNPHFHVTAQETSSQVHILRELLKQEGIPITIHTGQEVRLHDTIIENYKAGEILTLAESNYLLLELPSQTVPSYTVKVIEQLTEIGIIPIIAHPERNKAIAEKPERLQRLIRHGAYAQITAGSLSGHFGKGVQDLSLRLIEANCIHTYGSDVHNMETRPLEYEKGLGVLEKKKQLEMIDILLENNERIIANKPLTQFEFVEVRKKSWWKIGMKA</sequence>
<name>A0AAW9A7X2_9BACL</name>
<dbReference type="PANTHER" id="PTHR39181">
    <property type="entry name" value="TYROSINE-PROTEIN PHOSPHATASE YWQE"/>
    <property type="match status" value="1"/>
</dbReference>
<dbReference type="SUPFAM" id="SSF89550">
    <property type="entry name" value="PHP domain-like"/>
    <property type="match status" value="1"/>
</dbReference>
<comment type="catalytic activity">
    <reaction evidence="4 5">
        <text>O-phospho-L-tyrosyl-[protein] + H2O = L-tyrosyl-[protein] + phosphate</text>
        <dbReference type="Rhea" id="RHEA:10684"/>
        <dbReference type="Rhea" id="RHEA-COMP:10136"/>
        <dbReference type="Rhea" id="RHEA-COMP:20101"/>
        <dbReference type="ChEBI" id="CHEBI:15377"/>
        <dbReference type="ChEBI" id="CHEBI:43474"/>
        <dbReference type="ChEBI" id="CHEBI:46858"/>
        <dbReference type="ChEBI" id="CHEBI:61978"/>
        <dbReference type="EC" id="3.1.3.48"/>
    </reaction>
</comment>
<evidence type="ECO:0000256" key="2">
    <source>
        <dbReference type="ARBA" id="ARBA00022801"/>
    </source>
</evidence>
<dbReference type="InterPro" id="IPR016195">
    <property type="entry name" value="Pol/histidinol_Pase-like"/>
</dbReference>
<evidence type="ECO:0000256" key="3">
    <source>
        <dbReference type="ARBA" id="ARBA00022912"/>
    </source>
</evidence>
<dbReference type="Pfam" id="PF19567">
    <property type="entry name" value="CpsB_CapC"/>
    <property type="match status" value="1"/>
</dbReference>
<dbReference type="GO" id="GO:0004725">
    <property type="term" value="F:protein tyrosine phosphatase activity"/>
    <property type="evidence" value="ECO:0007669"/>
    <property type="project" value="UniProtKB-UniRule"/>
</dbReference>
<evidence type="ECO:0000256" key="1">
    <source>
        <dbReference type="ARBA" id="ARBA00005750"/>
    </source>
</evidence>
<dbReference type="AlphaFoldDB" id="A0AAW9A7X2"/>
<dbReference type="InterPro" id="IPR016667">
    <property type="entry name" value="Caps_polysacc_synth_CpsB/CapC"/>
</dbReference>
<comment type="caution">
    <text evidence="6">The sequence shown here is derived from an EMBL/GenBank/DDBJ whole genome shotgun (WGS) entry which is preliminary data.</text>
</comment>
<evidence type="ECO:0000256" key="5">
    <source>
        <dbReference type="PIRNR" id="PIRNR016557"/>
    </source>
</evidence>
<dbReference type="Proteomes" id="UP001271648">
    <property type="component" value="Unassembled WGS sequence"/>
</dbReference>
<reference evidence="6 7" key="1">
    <citation type="submission" date="2023-06" db="EMBL/GenBank/DDBJ databases">
        <title>Sporosarcina sp. nov., isolated from Korean traditional fermented seafood 'Jeotgal'.</title>
        <authorList>
            <person name="Yang A.I."/>
            <person name="Shin N.-R."/>
        </authorList>
    </citation>
    <scope>NUCLEOTIDE SEQUENCE [LARGE SCALE GENOMIC DNA]</scope>
    <source>
        <strain evidence="6 7">KCTC43456</strain>
    </source>
</reference>
<evidence type="ECO:0000313" key="6">
    <source>
        <dbReference type="EMBL" id="MDW0116314.1"/>
    </source>
</evidence>
<comment type="similarity">
    <text evidence="1 5">Belongs to the metallo-dependent hydrolases superfamily. CpsB/CapC family.</text>
</comment>
<evidence type="ECO:0000256" key="4">
    <source>
        <dbReference type="ARBA" id="ARBA00051722"/>
    </source>
</evidence>
<keyword evidence="3 5" id="KW-0904">Protein phosphatase</keyword>
<dbReference type="PANTHER" id="PTHR39181:SF1">
    <property type="entry name" value="TYROSINE-PROTEIN PHOSPHATASE YWQE"/>
    <property type="match status" value="1"/>
</dbReference>
<gene>
    <name evidence="6" type="ORF">QTL97_05165</name>
</gene>
<organism evidence="6 7">
    <name type="scientific">Sporosarcina thermotolerans</name>
    <dbReference type="NCBI Taxonomy" id="633404"/>
    <lineage>
        <taxon>Bacteria</taxon>
        <taxon>Bacillati</taxon>
        <taxon>Bacillota</taxon>
        <taxon>Bacilli</taxon>
        <taxon>Bacillales</taxon>
        <taxon>Caryophanaceae</taxon>
        <taxon>Sporosarcina</taxon>
    </lineage>
</organism>
<keyword evidence="7" id="KW-1185">Reference proteome</keyword>